<keyword evidence="5" id="KW-0175">Coiled coil</keyword>
<protein>
    <submittedName>
        <fullName evidence="7">ATP-binding cassette domain-containing protein</fullName>
    </submittedName>
</protein>
<dbReference type="InterPro" id="IPR027417">
    <property type="entry name" value="P-loop_NTPase"/>
</dbReference>
<dbReference type="Gene3D" id="3.40.50.300">
    <property type="entry name" value="P-loop containing nucleotide triphosphate hydrolases"/>
    <property type="match status" value="2"/>
</dbReference>
<comment type="similarity">
    <text evidence="1">Belongs to the ABC transporter superfamily.</text>
</comment>
<dbReference type="RefSeq" id="WP_080680808.1">
    <property type="nucleotide sequence ID" value="NZ_CP033367.1"/>
</dbReference>
<keyword evidence="4 7" id="KW-0067">ATP-binding</keyword>
<dbReference type="GO" id="GO:0016887">
    <property type="term" value="F:ATP hydrolysis activity"/>
    <property type="evidence" value="ECO:0007669"/>
    <property type="project" value="InterPro"/>
</dbReference>
<dbReference type="Pfam" id="PF12680">
    <property type="entry name" value="SnoaL_2"/>
    <property type="match status" value="1"/>
</dbReference>
<dbReference type="Pfam" id="PF00005">
    <property type="entry name" value="ABC_tran"/>
    <property type="match status" value="2"/>
</dbReference>
<evidence type="ECO:0000256" key="1">
    <source>
        <dbReference type="ARBA" id="ARBA00005417"/>
    </source>
</evidence>
<dbReference type="SMART" id="SM00382">
    <property type="entry name" value="AAA"/>
    <property type="match status" value="2"/>
</dbReference>
<keyword evidence="3" id="KW-0547">Nucleotide-binding</keyword>
<name>A0A6M7WIP6_RHILI</name>
<dbReference type="PROSITE" id="PS00211">
    <property type="entry name" value="ABC_TRANSPORTER_1"/>
    <property type="match status" value="1"/>
</dbReference>
<dbReference type="CDD" id="cd03221">
    <property type="entry name" value="ABCF_EF-3"/>
    <property type="match status" value="2"/>
</dbReference>
<dbReference type="PANTHER" id="PTHR19211">
    <property type="entry name" value="ATP-BINDING TRANSPORT PROTEIN-RELATED"/>
    <property type="match status" value="1"/>
</dbReference>
<dbReference type="InterPro" id="IPR050611">
    <property type="entry name" value="ABCF"/>
</dbReference>
<proteinExistence type="inferred from homology"/>
<dbReference type="SUPFAM" id="SSF52540">
    <property type="entry name" value="P-loop containing nucleoside triphosphate hydrolases"/>
    <property type="match status" value="2"/>
</dbReference>
<dbReference type="InterPro" id="IPR017871">
    <property type="entry name" value="ABC_transporter-like_CS"/>
</dbReference>
<feature type="coiled-coil region" evidence="5">
    <location>
        <begin position="251"/>
        <end position="278"/>
    </location>
</feature>
<dbReference type="SUPFAM" id="SSF54427">
    <property type="entry name" value="NTF2-like"/>
    <property type="match status" value="1"/>
</dbReference>
<dbReference type="InterPro" id="IPR003593">
    <property type="entry name" value="AAA+_ATPase"/>
</dbReference>
<organism evidence="7 8">
    <name type="scientific">Mesorhizobium loti R88b</name>
    <dbReference type="NCBI Taxonomy" id="935548"/>
    <lineage>
        <taxon>Bacteria</taxon>
        <taxon>Pseudomonadati</taxon>
        <taxon>Pseudomonadota</taxon>
        <taxon>Alphaproteobacteria</taxon>
        <taxon>Hyphomicrobiales</taxon>
        <taxon>Phyllobacteriaceae</taxon>
        <taxon>Mesorhizobium</taxon>
    </lineage>
</organism>
<dbReference type="InterPro" id="IPR032710">
    <property type="entry name" value="NTF2-like_dom_sf"/>
</dbReference>
<dbReference type="PANTHER" id="PTHR19211:SF14">
    <property type="entry name" value="ATP-BINDING CASSETTE SUB-FAMILY F MEMBER 1"/>
    <property type="match status" value="1"/>
</dbReference>
<dbReference type="PROSITE" id="PS50893">
    <property type="entry name" value="ABC_TRANSPORTER_2"/>
    <property type="match status" value="2"/>
</dbReference>
<keyword evidence="2" id="KW-0677">Repeat</keyword>
<sequence>MALISLKNLGVTMSAPLFANLDLTIGAGDRLGIVAANGRGKSTLLKCLTGEMEPTSGDITRTRGLRVGHVEQAVPPALLGRTFYQVVADALPPEQADSELWRVDVVLDSLDVPEAMRERKMQALSGGWQRLALIARVWVTDPDVLLLDEPTNHLDLARISQLESWLNALPREVPVVIASHDRAFLDAATNRTLFLRPEQSPVFALPYSRARQALDEVDASTARKFERDMKVAQQLRKQAAKLNNIGINSGSDLLTVKTKQLKERAEKLEEAANPAHREKSAGAIRLANRGTHAKVLITLDDAAVETPDGTLLFRTGKRHICQGDRIVLLGSNGVGKSRFVNLIRNAIVEPDTVPNVKVTPSTVLGYSDQALSGISGDDTPLAMVSRRYDVGEQRARSLLAGAGVVIEMQEKKIGVLSGGQKARLMMLALRLANPNFYLLDEPTNHLDIDGQEALEEELLRHQASCVLASHDRSFIRNVANRFWLIEKRKLTEVEDPEGFSATWPKRAVEEGHASVGPAFEGCRPALSRQPEKAHPQGFASRGRKPVMRGVDVVNNLYDAYAKRDIVGALAHCSDDVVFRWVAEPQAPFIAAGNGKQEFLARLMALDKDFEYRSFVPVDIIDGGDRIAAQVEIHMTRKTTGQELVMRIADFWTLRDGEIIEMVEYYDTALAASVI</sequence>
<feature type="domain" description="ABC transporter" evidence="6">
    <location>
        <begin position="297"/>
        <end position="512"/>
    </location>
</feature>
<dbReference type="GO" id="GO:0005524">
    <property type="term" value="F:ATP binding"/>
    <property type="evidence" value="ECO:0007669"/>
    <property type="project" value="UniProtKB-KW"/>
</dbReference>
<dbReference type="AlphaFoldDB" id="A0A6M7WIP6"/>
<gene>
    <name evidence="7" type="ORF">EB235_12985</name>
</gene>
<evidence type="ECO:0000256" key="2">
    <source>
        <dbReference type="ARBA" id="ARBA00022737"/>
    </source>
</evidence>
<dbReference type="Proteomes" id="UP000503017">
    <property type="component" value="Chromosome"/>
</dbReference>
<feature type="domain" description="ABC transporter" evidence="6">
    <location>
        <begin position="1"/>
        <end position="222"/>
    </location>
</feature>
<dbReference type="InterPro" id="IPR003439">
    <property type="entry name" value="ABC_transporter-like_ATP-bd"/>
</dbReference>
<dbReference type="EMBL" id="CP033367">
    <property type="protein sequence ID" value="QKD02302.1"/>
    <property type="molecule type" value="Genomic_DNA"/>
</dbReference>
<evidence type="ECO:0000256" key="4">
    <source>
        <dbReference type="ARBA" id="ARBA00022840"/>
    </source>
</evidence>
<evidence type="ECO:0000256" key="3">
    <source>
        <dbReference type="ARBA" id="ARBA00022741"/>
    </source>
</evidence>
<dbReference type="InterPro" id="IPR037401">
    <property type="entry name" value="SnoaL-like"/>
</dbReference>
<accession>A0A6M7WIP6</accession>
<evidence type="ECO:0000259" key="6">
    <source>
        <dbReference type="PROSITE" id="PS50893"/>
    </source>
</evidence>
<evidence type="ECO:0000256" key="5">
    <source>
        <dbReference type="SAM" id="Coils"/>
    </source>
</evidence>
<reference evidence="7 8" key="1">
    <citation type="submission" date="2018-10" db="EMBL/GenBank/DDBJ databases">
        <authorList>
            <person name="Perry B.J."/>
            <person name="Sullivan J.T."/>
            <person name="Murphy R.J.T."/>
            <person name="Ramsay J.P."/>
            <person name="Ronson C.W."/>
        </authorList>
    </citation>
    <scope>NUCLEOTIDE SEQUENCE [LARGE SCALE GENOMIC DNA]</scope>
    <source>
        <strain evidence="7 8">R88b</strain>
    </source>
</reference>
<evidence type="ECO:0000313" key="7">
    <source>
        <dbReference type="EMBL" id="QKD02302.1"/>
    </source>
</evidence>
<evidence type="ECO:0000313" key="8">
    <source>
        <dbReference type="Proteomes" id="UP000503017"/>
    </source>
</evidence>
<dbReference type="Gene3D" id="3.10.450.50">
    <property type="match status" value="1"/>
</dbReference>